<organism evidence="1 2">
    <name type="scientific">Brevibacillus thermoruber</name>
    <dbReference type="NCBI Taxonomy" id="33942"/>
    <lineage>
        <taxon>Bacteria</taxon>
        <taxon>Bacillati</taxon>
        <taxon>Bacillota</taxon>
        <taxon>Bacilli</taxon>
        <taxon>Bacillales</taxon>
        <taxon>Paenibacillaceae</taxon>
        <taxon>Brevibacillus</taxon>
    </lineage>
</organism>
<keyword evidence="2" id="KW-1185">Reference proteome</keyword>
<name>A0A9X3TSU6_9BACL</name>
<gene>
    <name evidence="1" type="ORF">O3V59_18680</name>
</gene>
<dbReference type="RefSeq" id="WP_271140739.1">
    <property type="nucleotide sequence ID" value="NZ_JAPYYP010000030.1"/>
</dbReference>
<accession>A0A9X3TSU6</accession>
<dbReference type="AlphaFoldDB" id="A0A9X3TSU6"/>
<proteinExistence type="predicted"/>
<dbReference type="EMBL" id="JAPYYP010000030">
    <property type="protein sequence ID" value="MDA5110391.1"/>
    <property type="molecule type" value="Genomic_DNA"/>
</dbReference>
<dbReference type="Proteomes" id="UP001151071">
    <property type="component" value="Unassembled WGS sequence"/>
</dbReference>
<evidence type="ECO:0000313" key="1">
    <source>
        <dbReference type="EMBL" id="MDA5110391.1"/>
    </source>
</evidence>
<evidence type="ECO:0000313" key="2">
    <source>
        <dbReference type="Proteomes" id="UP001151071"/>
    </source>
</evidence>
<reference evidence="1" key="1">
    <citation type="submission" date="2022-12" db="EMBL/GenBank/DDBJ databases">
        <title>Draft genome sequence of the thermophilic strain Brevibacillus thermoruber HT42, isolated from Los Humeros, Puebla, Mexico, with biotechnological potential.</title>
        <authorList>
            <person name="Lara Sanchez J."/>
            <person name="Solis Palacios R."/>
            <person name="Bustos Baena A.S."/>
            <person name="Ruz Baez A.E."/>
            <person name="Espinosa Luna G."/>
            <person name="Oliart Ros R.M."/>
        </authorList>
    </citation>
    <scope>NUCLEOTIDE SEQUENCE</scope>
    <source>
        <strain evidence="1">HT42</strain>
    </source>
</reference>
<protein>
    <submittedName>
        <fullName evidence="1">Uncharacterized protein</fullName>
    </submittedName>
</protein>
<sequence length="142" mass="16071">MKNPWKIAFFGLAGVVILGVTAVVLFVNRVGFDNLKLLFTLNQTDSDYLMPMYILKTTDQPIVPVAVTPEGHGIYLTDKRRSPDVLELLKERMNKEGWTYATQMGSGYLFTKDQQKVIVETRIWNSDYVRITVPGNVVTIAD</sequence>
<comment type="caution">
    <text evidence="1">The sequence shown here is derived from an EMBL/GenBank/DDBJ whole genome shotgun (WGS) entry which is preliminary data.</text>
</comment>